<keyword evidence="10 12" id="KW-0413">Isomerase</keyword>
<comment type="catalytic activity">
    <reaction evidence="1 12 14">
        <text>1-(5-phospho-beta-D-ribosyl)-5-[(5-phospho-beta-D-ribosylamino)methylideneamino]imidazole-4-carboxamide = 5-[(5-phospho-1-deoxy-D-ribulos-1-ylimino)methylamino]-1-(5-phospho-beta-D-ribosyl)imidazole-4-carboxamide</text>
        <dbReference type="Rhea" id="RHEA:15469"/>
        <dbReference type="ChEBI" id="CHEBI:58435"/>
        <dbReference type="ChEBI" id="CHEBI:58525"/>
        <dbReference type="EC" id="5.3.1.16"/>
    </reaction>
</comment>
<evidence type="ECO:0000256" key="2">
    <source>
        <dbReference type="ARBA" id="ARBA00004496"/>
    </source>
</evidence>
<evidence type="ECO:0000256" key="10">
    <source>
        <dbReference type="ARBA" id="ARBA00023235"/>
    </source>
</evidence>
<dbReference type="GO" id="GO:0003949">
    <property type="term" value="F:1-(5-phosphoribosyl)-5-[(5-phosphoribosylamino)methylideneamino]imidazole-4-carboxamide isomerase activity"/>
    <property type="evidence" value="ECO:0007669"/>
    <property type="project" value="UniProtKB-EC"/>
</dbReference>
<dbReference type="InterPro" id="IPR006063">
    <property type="entry name" value="HisA_bact_arch"/>
</dbReference>
<feature type="active site" description="Proton donor" evidence="12">
    <location>
        <position position="130"/>
    </location>
</feature>
<protein>
    <recommendedName>
        <fullName evidence="6 12">1-(5-phosphoribosyl)-5-[(5-phosphoribosylamino)methylideneamino] imidazole-4-carboxamide isomerase</fullName>
        <ecNumber evidence="5 12">5.3.1.16</ecNumber>
    </recommendedName>
    <alternativeName>
        <fullName evidence="11 12">Phosphoribosylformimino-5-aminoimidazole carboxamide ribotide isomerase</fullName>
    </alternativeName>
</protein>
<keyword evidence="7 12" id="KW-0963">Cytoplasm</keyword>
<evidence type="ECO:0000256" key="4">
    <source>
        <dbReference type="ARBA" id="ARBA00009667"/>
    </source>
</evidence>
<accession>A0ABZ3J590</accession>
<dbReference type="EC" id="5.3.1.16" evidence="5 12"/>
<reference evidence="15" key="1">
    <citation type="submission" date="2024-05" db="EMBL/GenBank/DDBJ databases">
        <title>Isolation and characterization of Sporomusa carbonis sp. nov., a carboxydotrophic hydrogenogen in the genus of Sporomusa isolated from a charcoal burning pile.</title>
        <authorList>
            <person name="Boeer T."/>
            <person name="Rosenbaum F."/>
            <person name="Eysell L."/>
            <person name="Mueller V."/>
            <person name="Daniel R."/>
            <person name="Poehlein A."/>
        </authorList>
    </citation>
    <scope>NUCLEOTIDE SEQUENCE [LARGE SCALE GENOMIC DNA]</scope>
    <source>
        <strain evidence="15">DSM 3132</strain>
    </source>
</reference>
<dbReference type="SUPFAM" id="SSF51366">
    <property type="entry name" value="Ribulose-phoshate binding barrel"/>
    <property type="match status" value="1"/>
</dbReference>
<evidence type="ECO:0000256" key="6">
    <source>
        <dbReference type="ARBA" id="ARBA00018464"/>
    </source>
</evidence>
<dbReference type="Gene3D" id="3.20.20.70">
    <property type="entry name" value="Aldolase class I"/>
    <property type="match status" value="1"/>
</dbReference>
<dbReference type="NCBIfam" id="TIGR00007">
    <property type="entry name" value="1-(5-phosphoribosyl)-5-[(5-phosphoribosylamino)methylideneamino]imidazole-4-carboxamide isomerase"/>
    <property type="match status" value="1"/>
</dbReference>
<feature type="active site" description="Proton acceptor" evidence="12">
    <location>
        <position position="9"/>
    </location>
</feature>
<dbReference type="Proteomes" id="UP000216052">
    <property type="component" value="Chromosome"/>
</dbReference>
<dbReference type="Pfam" id="PF00977">
    <property type="entry name" value="His_biosynth"/>
    <property type="match status" value="1"/>
</dbReference>
<organism evidence="15 16">
    <name type="scientific">Sporomusa acidovorans (strain ATCC 49682 / DSM 3132 / Mol)</name>
    <dbReference type="NCBI Taxonomy" id="1123286"/>
    <lineage>
        <taxon>Bacteria</taxon>
        <taxon>Bacillati</taxon>
        <taxon>Bacillota</taxon>
        <taxon>Negativicutes</taxon>
        <taxon>Selenomonadales</taxon>
        <taxon>Sporomusaceae</taxon>
        <taxon>Sporomusa</taxon>
    </lineage>
</organism>
<dbReference type="PANTHER" id="PTHR43090:SF2">
    <property type="entry name" value="1-(5-PHOSPHORIBOSYL)-5-[(5-PHOSPHORIBOSYLAMINO)METHYLIDENEAMINO] IMIDAZOLE-4-CARBOXAMIDE ISOMERASE"/>
    <property type="match status" value="1"/>
</dbReference>
<name>A0ABZ3J590_SPOA4</name>
<keyword evidence="16" id="KW-1185">Reference proteome</keyword>
<evidence type="ECO:0000256" key="5">
    <source>
        <dbReference type="ARBA" id="ARBA00012550"/>
    </source>
</evidence>
<comment type="subcellular location">
    <subcellularLocation>
        <location evidence="2 12 14">Cytoplasm</location>
    </subcellularLocation>
</comment>
<evidence type="ECO:0000256" key="9">
    <source>
        <dbReference type="ARBA" id="ARBA00023102"/>
    </source>
</evidence>
<dbReference type="CDD" id="cd04732">
    <property type="entry name" value="HisA"/>
    <property type="match status" value="1"/>
</dbReference>
<comment type="similarity">
    <text evidence="4 12 13">Belongs to the HisA/HisF family.</text>
</comment>
<dbReference type="InterPro" id="IPR044524">
    <property type="entry name" value="Isoase_HisA-like"/>
</dbReference>
<dbReference type="InterPro" id="IPR011060">
    <property type="entry name" value="RibuloseP-bd_barrel"/>
</dbReference>
<evidence type="ECO:0000256" key="1">
    <source>
        <dbReference type="ARBA" id="ARBA00000901"/>
    </source>
</evidence>
<dbReference type="InterPro" id="IPR006062">
    <property type="entry name" value="His_biosynth"/>
</dbReference>
<dbReference type="InterPro" id="IPR023016">
    <property type="entry name" value="HisA/PriA"/>
</dbReference>
<gene>
    <name evidence="12 15" type="primary">hisA</name>
    <name evidence="15" type="ORF">SPACI_033790</name>
</gene>
<evidence type="ECO:0000256" key="7">
    <source>
        <dbReference type="ARBA" id="ARBA00022490"/>
    </source>
</evidence>
<dbReference type="HAMAP" id="MF_01014">
    <property type="entry name" value="HisA"/>
    <property type="match status" value="1"/>
</dbReference>
<evidence type="ECO:0000256" key="11">
    <source>
        <dbReference type="ARBA" id="ARBA00030547"/>
    </source>
</evidence>
<evidence type="ECO:0000313" key="15">
    <source>
        <dbReference type="EMBL" id="XFO73293.1"/>
    </source>
</evidence>
<proteinExistence type="inferred from homology"/>
<evidence type="ECO:0000313" key="16">
    <source>
        <dbReference type="Proteomes" id="UP000216052"/>
    </source>
</evidence>
<dbReference type="EMBL" id="CP155571">
    <property type="protein sequence ID" value="XFO73293.1"/>
    <property type="molecule type" value="Genomic_DNA"/>
</dbReference>
<comment type="pathway">
    <text evidence="3 12 14">Amino-acid biosynthesis; L-histidine biosynthesis; L-histidine from 5-phospho-alpha-D-ribose 1-diphosphate: step 4/9.</text>
</comment>
<keyword evidence="9 12" id="KW-0368">Histidine biosynthesis</keyword>
<evidence type="ECO:0000256" key="13">
    <source>
        <dbReference type="RuleBase" id="RU003657"/>
    </source>
</evidence>
<dbReference type="InterPro" id="IPR013785">
    <property type="entry name" value="Aldolase_TIM"/>
</dbReference>
<keyword evidence="8 12" id="KW-0028">Amino-acid biosynthesis</keyword>
<evidence type="ECO:0000256" key="8">
    <source>
        <dbReference type="ARBA" id="ARBA00022605"/>
    </source>
</evidence>
<evidence type="ECO:0000256" key="12">
    <source>
        <dbReference type="HAMAP-Rule" id="MF_01014"/>
    </source>
</evidence>
<evidence type="ECO:0000256" key="3">
    <source>
        <dbReference type="ARBA" id="ARBA00005133"/>
    </source>
</evidence>
<dbReference type="PANTHER" id="PTHR43090">
    <property type="entry name" value="1-(5-PHOSPHORIBOSYL)-5-[(5-PHOSPHORIBOSYLAMINO)METHYLIDENEAMINO] IMIDAZOLE-4-CARBOXAMIDE ISOMERASE"/>
    <property type="match status" value="1"/>
</dbReference>
<evidence type="ECO:0000256" key="14">
    <source>
        <dbReference type="RuleBase" id="RU003658"/>
    </source>
</evidence>
<sequence>MMIIFPAIDIRGGRCVRLTKGRFDQETVFADNPVDMALKWVAVGAEYLHIVDLDGAVAGKSVNLAVVRAIAQAVNIPLQLGGGIRTLENIEQVLQAGVARVILGSVAVRKPELVREACRRFGSRIVVGIDARDGQAAVDGWEVSGGVGAEELAKRMAGAGVERIIYTDISRDGTLQGVNVAATAALAKAAGIPVIASGGVKSLDDITALKAANAAGGIEGVIVGKAIYTGAVDVAAAIRLAKEGA</sequence>